<evidence type="ECO:0000313" key="2">
    <source>
        <dbReference type="EMBL" id="KIW03661.1"/>
    </source>
</evidence>
<dbReference type="InterPro" id="IPR021833">
    <property type="entry name" value="DUF3425"/>
</dbReference>
<dbReference type="Gene3D" id="1.20.5.170">
    <property type="match status" value="1"/>
</dbReference>
<dbReference type="GeneID" id="27312956"/>
<feature type="compositionally biased region" description="Low complexity" evidence="1">
    <location>
        <begin position="9"/>
        <end position="43"/>
    </location>
</feature>
<feature type="region of interest" description="Disordered" evidence="1">
    <location>
        <begin position="465"/>
        <end position="499"/>
    </location>
</feature>
<dbReference type="HOGENOM" id="CLU_020925_1_1_1"/>
<feature type="compositionally biased region" description="Polar residues" evidence="1">
    <location>
        <begin position="200"/>
        <end position="225"/>
    </location>
</feature>
<dbReference type="RefSeq" id="XP_016213530.1">
    <property type="nucleotide sequence ID" value="XM_016358429.1"/>
</dbReference>
<organism evidence="2 3">
    <name type="scientific">Verruconis gallopava</name>
    <dbReference type="NCBI Taxonomy" id="253628"/>
    <lineage>
        <taxon>Eukaryota</taxon>
        <taxon>Fungi</taxon>
        <taxon>Dikarya</taxon>
        <taxon>Ascomycota</taxon>
        <taxon>Pezizomycotina</taxon>
        <taxon>Dothideomycetes</taxon>
        <taxon>Pleosporomycetidae</taxon>
        <taxon>Venturiales</taxon>
        <taxon>Sympoventuriaceae</taxon>
        <taxon>Verruconis</taxon>
    </lineage>
</organism>
<feature type="region of interest" description="Disordered" evidence="1">
    <location>
        <begin position="1"/>
        <end position="82"/>
    </location>
</feature>
<dbReference type="CDD" id="cd14688">
    <property type="entry name" value="bZIP_YAP"/>
    <property type="match status" value="1"/>
</dbReference>
<evidence type="ECO:0008006" key="4">
    <source>
        <dbReference type="Google" id="ProtNLM"/>
    </source>
</evidence>
<proteinExistence type="predicted"/>
<sequence length="548" mass="60253">MTEPASSHDAAAPGTAGAATTPDPTSLEQSGTAATTAASNGTGTKRKRGGAGPGSSTSSRGVANLTPEQLERKRANDREAQRAIRERTKQQIERLNERIRELESSQPYRDLQAVISQKDAIQAENDEIKRQLANFISVFQRYLGSSRSLEELAAVAERNPLPYPPAEQTQLLSQQDTYSSHAPAPADHASPLGGVPSVGSPASQTSIPRSYPYNTIAQPSSQTRSWMAATPNPPFERHSQTVHPDLAYGQNDERLGVDFLLDSSDQRMGKSINGVSPSPQTPGGGDQQLRHYNMIPKRVPATCPLDAILLDAVAERHRALNNGIPREEVAGPTYPNWNHLLNKNTTTPVHPISKLITDILRTFPDLNRLPEQVAVIYIMFLIARWEADPTKENYELLPEWVRPLPCQLFTPHPCWLDYLPWPRLRDAAVQTTPFTSFDTFFVPYTTTLSLNWPYAPSDVLLPTSAGPPHPLTSSSSVINMTSPGSASSPGAGSDAGPEPIWKMNPAFETHLRDLRNWSLGPLFRDTFPEWAECVRIKDDSEGGLRRTR</sequence>
<dbReference type="VEuPathDB" id="FungiDB:PV09_04983"/>
<accession>A0A0D1XME2</accession>
<feature type="region of interest" description="Disordered" evidence="1">
    <location>
        <begin position="171"/>
        <end position="227"/>
    </location>
</feature>
<dbReference type="PANTHER" id="PTHR37012">
    <property type="entry name" value="B-ZIP TRANSCRIPTION FACTOR (EUROFUNG)-RELATED"/>
    <property type="match status" value="1"/>
</dbReference>
<keyword evidence="3" id="KW-1185">Reference proteome</keyword>
<dbReference type="Pfam" id="PF11905">
    <property type="entry name" value="DUF3425"/>
    <property type="match status" value="1"/>
</dbReference>
<dbReference type="Proteomes" id="UP000053259">
    <property type="component" value="Unassembled WGS sequence"/>
</dbReference>
<protein>
    <recommendedName>
        <fullName evidence="4">BZIP domain-containing protein</fullName>
    </recommendedName>
</protein>
<evidence type="ECO:0000313" key="3">
    <source>
        <dbReference type="Proteomes" id="UP000053259"/>
    </source>
</evidence>
<gene>
    <name evidence="2" type="ORF">PV09_04983</name>
</gene>
<dbReference type="EMBL" id="KN847543">
    <property type="protein sequence ID" value="KIW03661.1"/>
    <property type="molecule type" value="Genomic_DNA"/>
</dbReference>
<reference evidence="2 3" key="1">
    <citation type="submission" date="2015-01" db="EMBL/GenBank/DDBJ databases">
        <title>The Genome Sequence of Ochroconis gallopava CBS43764.</title>
        <authorList>
            <consortium name="The Broad Institute Genomics Platform"/>
            <person name="Cuomo C."/>
            <person name="de Hoog S."/>
            <person name="Gorbushina A."/>
            <person name="Stielow B."/>
            <person name="Teixiera M."/>
            <person name="Abouelleil A."/>
            <person name="Chapman S.B."/>
            <person name="Priest M."/>
            <person name="Young S.K."/>
            <person name="Wortman J."/>
            <person name="Nusbaum C."/>
            <person name="Birren B."/>
        </authorList>
    </citation>
    <scope>NUCLEOTIDE SEQUENCE [LARGE SCALE GENOMIC DNA]</scope>
    <source>
        <strain evidence="2 3">CBS 43764</strain>
    </source>
</reference>
<feature type="compositionally biased region" description="Basic and acidic residues" evidence="1">
    <location>
        <begin position="69"/>
        <end position="82"/>
    </location>
</feature>
<feature type="compositionally biased region" description="Low complexity" evidence="1">
    <location>
        <begin position="482"/>
        <end position="497"/>
    </location>
</feature>
<dbReference type="AlphaFoldDB" id="A0A0D1XME2"/>
<feature type="compositionally biased region" description="Polar residues" evidence="1">
    <location>
        <begin position="471"/>
        <end position="481"/>
    </location>
</feature>
<dbReference type="OrthoDB" id="4161589at2759"/>
<dbReference type="PANTHER" id="PTHR37012:SF2">
    <property type="entry name" value="BZIP DOMAIN-CONTAINING PROTEIN-RELATED"/>
    <property type="match status" value="1"/>
</dbReference>
<name>A0A0D1XME2_9PEZI</name>
<evidence type="ECO:0000256" key="1">
    <source>
        <dbReference type="SAM" id="MobiDB-lite"/>
    </source>
</evidence>
<feature type="compositionally biased region" description="Low complexity" evidence="1">
    <location>
        <begin position="179"/>
        <end position="191"/>
    </location>
</feature>
<dbReference type="InParanoid" id="A0A0D1XME2"/>